<reference evidence="1 2" key="1">
    <citation type="submission" date="2020-08" db="EMBL/GenBank/DDBJ databases">
        <title>Sequencing the genomes of 1000 actinobacteria strains.</title>
        <authorList>
            <person name="Klenk H.-P."/>
        </authorList>
    </citation>
    <scope>NUCLEOTIDE SEQUENCE [LARGE SCALE GENOMIC DNA]</scope>
    <source>
        <strain evidence="1 2">DSM 45584</strain>
    </source>
</reference>
<organism evidence="1 2">
    <name type="scientific">Saccharopolyspora phatthalungensis</name>
    <dbReference type="NCBI Taxonomy" id="664693"/>
    <lineage>
        <taxon>Bacteria</taxon>
        <taxon>Bacillati</taxon>
        <taxon>Actinomycetota</taxon>
        <taxon>Actinomycetes</taxon>
        <taxon>Pseudonocardiales</taxon>
        <taxon>Pseudonocardiaceae</taxon>
        <taxon>Saccharopolyspora</taxon>
    </lineage>
</organism>
<gene>
    <name evidence="1" type="ORF">BJ970_007133</name>
</gene>
<keyword evidence="2" id="KW-1185">Reference proteome</keyword>
<evidence type="ECO:0000313" key="1">
    <source>
        <dbReference type="EMBL" id="MBB5159534.1"/>
    </source>
</evidence>
<evidence type="ECO:0000313" key="2">
    <source>
        <dbReference type="Proteomes" id="UP000584374"/>
    </source>
</evidence>
<keyword evidence="1" id="KW-0808">Transferase</keyword>
<accession>A0A840QFC4</accession>
<dbReference type="GO" id="GO:0016740">
    <property type="term" value="F:transferase activity"/>
    <property type="evidence" value="ECO:0007669"/>
    <property type="project" value="UniProtKB-KW"/>
</dbReference>
<name>A0A840QFC4_9PSEU</name>
<dbReference type="Gene3D" id="3.40.630.30">
    <property type="match status" value="1"/>
</dbReference>
<dbReference type="EMBL" id="JACHIW010000002">
    <property type="protein sequence ID" value="MBB5159534.1"/>
    <property type="molecule type" value="Genomic_DNA"/>
</dbReference>
<dbReference type="Proteomes" id="UP000584374">
    <property type="component" value="Unassembled WGS sequence"/>
</dbReference>
<sequence>MSLVALRYRDRPDLWSRLPELFAGVWPEYNLHGDVMAGGRWERLHRDFDRYQFVLYDEEADDVVAAARSIPVTWNGNAADLGSGLDEAITGSFDTYDRGVQPNVLCAIGIEVPPRHQGSGYAGRMLDEVCRGARSCGLSSVIVPVRPTRKDRYPLTPIEQYARWTREDGTPFDPWVRLHVRHGGVIAKAIPLSSRITGSVAEWESWTGMAFPGDGDYIFPGGLAPLHIDRGRDLGSYWEPNVWIVHPTDITAEPEGD</sequence>
<dbReference type="AlphaFoldDB" id="A0A840QFC4"/>
<dbReference type="RefSeq" id="WP_184731971.1">
    <property type="nucleotide sequence ID" value="NZ_JACHIW010000002.1"/>
</dbReference>
<comment type="caution">
    <text evidence="1">The sequence shown here is derived from an EMBL/GenBank/DDBJ whole genome shotgun (WGS) entry which is preliminary data.</text>
</comment>
<protein>
    <submittedName>
        <fullName evidence="1">RimJ/RimL family protein N-acetyltransferase</fullName>
    </submittedName>
</protein>
<dbReference type="InterPro" id="IPR016181">
    <property type="entry name" value="Acyl_CoA_acyltransferase"/>
</dbReference>
<proteinExistence type="predicted"/>
<dbReference type="SUPFAM" id="SSF55729">
    <property type="entry name" value="Acyl-CoA N-acyltransferases (Nat)"/>
    <property type="match status" value="1"/>
</dbReference>
<dbReference type="CDD" id="cd04301">
    <property type="entry name" value="NAT_SF"/>
    <property type="match status" value="1"/>
</dbReference>